<dbReference type="Pfam" id="PF08308">
    <property type="entry name" value="PEGA"/>
    <property type="match status" value="3"/>
</dbReference>
<dbReference type="RefSeq" id="WP_158739325.1">
    <property type="nucleotide sequence ID" value="NZ_WSLF01000002.1"/>
</dbReference>
<evidence type="ECO:0000259" key="2">
    <source>
        <dbReference type="Pfam" id="PF08308"/>
    </source>
</evidence>
<protein>
    <submittedName>
        <fullName evidence="3">PEGA domain-containing protein</fullName>
    </submittedName>
</protein>
<dbReference type="OrthoDB" id="9769893at2"/>
<proteinExistence type="predicted"/>
<keyword evidence="1" id="KW-1133">Transmembrane helix</keyword>
<feature type="domain" description="PEGA" evidence="2">
    <location>
        <begin position="377"/>
        <end position="436"/>
    </location>
</feature>
<dbReference type="EMBL" id="WSLF01000002">
    <property type="protein sequence ID" value="KAE9636071.1"/>
    <property type="molecule type" value="Genomic_DNA"/>
</dbReference>
<name>A0A7C8HFH9_9FIRM</name>
<evidence type="ECO:0000256" key="1">
    <source>
        <dbReference type="SAM" id="Phobius"/>
    </source>
</evidence>
<comment type="caution">
    <text evidence="3">The sequence shown here is derived from an EMBL/GenBank/DDBJ whole genome shotgun (WGS) entry which is preliminary data.</text>
</comment>
<feature type="domain" description="PEGA" evidence="2">
    <location>
        <begin position="247"/>
        <end position="283"/>
    </location>
</feature>
<keyword evidence="1" id="KW-0472">Membrane</keyword>
<sequence length="448" mass="50406">MPDKKKKTSAKTQSDFIRFMVLTGIGGLVILILTLIIVASTMTKKNSNKIKDEEEFSIEEKTPEESKATGEMEEVIGIITKDVGADTVHILNVENEKEIVLQIENGVEMKDIYGQSMSLREFKIGDMIETKYDKGSKVPKYLRISGEAWEQTRVKNAKINTEGQTVEIGNNIYTYSNNLIALYKGEPISLDQIDPIDELTLRGYKNQVWFIEVTLSHGYINVTASKDEEGMVEIDNGRTLSIQEAKNIAVTEGSHKIVIKKEGYQPIAKNVQVDSMQTVEINLGEMQKKVGKLRVVAKGVSDYKVFVNDIEYPGDETILLEYGDYHLAVKKEGYKDWSKDIKMNEETKRIDIDLQKEEVVEDMPQKQTPGNETSKLGKVSIDTNPSGAEVFIDDNYVGVSPVETKLPYGEHKIAIVKEGYSPLQIPISLNETQKQRSFLFTLQEAMGQ</sequence>
<dbReference type="Proteomes" id="UP000483018">
    <property type="component" value="Unassembled WGS sequence"/>
</dbReference>
<dbReference type="PANTHER" id="PTHR36194">
    <property type="entry name" value="S-LAYER-LIKE PROTEIN"/>
    <property type="match status" value="1"/>
</dbReference>
<dbReference type="PANTHER" id="PTHR36194:SF1">
    <property type="entry name" value="S-LAYER-LIKE PROTEIN"/>
    <property type="match status" value="1"/>
</dbReference>
<feature type="transmembrane region" description="Helical" evidence="1">
    <location>
        <begin position="21"/>
        <end position="42"/>
    </location>
</feature>
<keyword evidence="4" id="KW-1185">Reference proteome</keyword>
<keyword evidence="1" id="KW-0812">Transmembrane</keyword>
<dbReference type="AlphaFoldDB" id="A0A7C8HFH9"/>
<evidence type="ECO:0000313" key="4">
    <source>
        <dbReference type="Proteomes" id="UP000483018"/>
    </source>
</evidence>
<evidence type="ECO:0000313" key="3">
    <source>
        <dbReference type="EMBL" id="KAE9636071.1"/>
    </source>
</evidence>
<dbReference type="InterPro" id="IPR013229">
    <property type="entry name" value="PEGA"/>
</dbReference>
<accession>A0A7C8HFH9</accession>
<gene>
    <name evidence="3" type="ORF">GND95_02790</name>
</gene>
<feature type="domain" description="PEGA" evidence="2">
    <location>
        <begin position="318"/>
        <end position="357"/>
    </location>
</feature>
<reference evidence="3 4" key="1">
    <citation type="submission" date="2019-12" db="EMBL/GenBank/DDBJ databases">
        <title>Defluviitalea raffinosedens, isolated from a biogas fermenter, genome sequencing and characterization.</title>
        <authorList>
            <person name="Rettenmaier R."/>
            <person name="Schneider M."/>
            <person name="Neuhaus K."/>
            <person name="Liebl W."/>
            <person name="Zverlov V."/>
        </authorList>
    </citation>
    <scope>NUCLEOTIDE SEQUENCE [LARGE SCALE GENOMIC DNA]</scope>
    <source>
        <strain evidence="3 4">249c-K6</strain>
    </source>
</reference>
<organism evidence="3 4">
    <name type="scientific">Defluviitalea raffinosedens</name>
    <dbReference type="NCBI Taxonomy" id="1450156"/>
    <lineage>
        <taxon>Bacteria</taxon>
        <taxon>Bacillati</taxon>
        <taxon>Bacillota</taxon>
        <taxon>Clostridia</taxon>
        <taxon>Lachnospirales</taxon>
        <taxon>Defluviitaleaceae</taxon>
        <taxon>Defluviitalea</taxon>
    </lineage>
</organism>